<evidence type="ECO:0000313" key="2">
    <source>
        <dbReference type="Proteomes" id="UP001283361"/>
    </source>
</evidence>
<organism evidence="1 2">
    <name type="scientific">Elysia crispata</name>
    <name type="common">lettuce slug</name>
    <dbReference type="NCBI Taxonomy" id="231223"/>
    <lineage>
        <taxon>Eukaryota</taxon>
        <taxon>Metazoa</taxon>
        <taxon>Spiralia</taxon>
        <taxon>Lophotrochozoa</taxon>
        <taxon>Mollusca</taxon>
        <taxon>Gastropoda</taxon>
        <taxon>Heterobranchia</taxon>
        <taxon>Euthyneura</taxon>
        <taxon>Panpulmonata</taxon>
        <taxon>Sacoglossa</taxon>
        <taxon>Placobranchoidea</taxon>
        <taxon>Plakobranchidae</taxon>
        <taxon>Elysia</taxon>
    </lineage>
</organism>
<protein>
    <submittedName>
        <fullName evidence="1">Uncharacterized protein</fullName>
    </submittedName>
</protein>
<evidence type="ECO:0000313" key="1">
    <source>
        <dbReference type="EMBL" id="KAK3764549.1"/>
    </source>
</evidence>
<name>A0AAE1DBG8_9GAST</name>
<dbReference type="AlphaFoldDB" id="A0AAE1DBG8"/>
<accession>A0AAE1DBG8</accession>
<comment type="caution">
    <text evidence="1">The sequence shown here is derived from an EMBL/GenBank/DDBJ whole genome shotgun (WGS) entry which is preliminary data.</text>
</comment>
<sequence>MYEVRPVRDLEWDLDELNRKMCKTNAFSGILAVHHIVFKKENGIRVFFADETGGALVERDYLQRGKMFVQAEREHVEWGGRVGAFEVGDSQLSAHSASDDFYTEAAVIVHSTQACVPSSSRVQIGSSEMSENPE</sequence>
<reference evidence="1" key="1">
    <citation type="journal article" date="2023" name="G3 (Bethesda)">
        <title>A reference genome for the long-term kleptoplast-retaining sea slug Elysia crispata morphotype clarki.</title>
        <authorList>
            <person name="Eastman K.E."/>
            <person name="Pendleton A.L."/>
            <person name="Shaikh M.A."/>
            <person name="Suttiyut T."/>
            <person name="Ogas R."/>
            <person name="Tomko P."/>
            <person name="Gavelis G."/>
            <person name="Widhalm J.R."/>
            <person name="Wisecaver J.H."/>
        </authorList>
    </citation>
    <scope>NUCLEOTIDE SEQUENCE</scope>
    <source>
        <strain evidence="1">ECLA1</strain>
    </source>
</reference>
<dbReference type="Proteomes" id="UP001283361">
    <property type="component" value="Unassembled WGS sequence"/>
</dbReference>
<gene>
    <name evidence="1" type="ORF">RRG08_040570</name>
</gene>
<dbReference type="EMBL" id="JAWDGP010004431">
    <property type="protein sequence ID" value="KAK3764549.1"/>
    <property type="molecule type" value="Genomic_DNA"/>
</dbReference>
<proteinExistence type="predicted"/>
<keyword evidence="2" id="KW-1185">Reference proteome</keyword>